<evidence type="ECO:0000256" key="2">
    <source>
        <dbReference type="ARBA" id="ARBA00012438"/>
    </source>
</evidence>
<dbReference type="Gene3D" id="3.30.450.40">
    <property type="match status" value="1"/>
</dbReference>
<dbReference type="InterPro" id="IPR004358">
    <property type="entry name" value="Sig_transdc_His_kin-like_C"/>
</dbReference>
<keyword evidence="11" id="KW-1185">Reference proteome</keyword>
<keyword evidence="3 6" id="KW-0597">Phosphoprotein</keyword>
<dbReference type="PRINTS" id="PR00344">
    <property type="entry name" value="BCTRLSENSOR"/>
</dbReference>
<dbReference type="Pfam" id="PF00072">
    <property type="entry name" value="Response_reg"/>
    <property type="match status" value="1"/>
</dbReference>
<dbReference type="InterPro" id="IPR003018">
    <property type="entry name" value="GAF"/>
</dbReference>
<protein>
    <recommendedName>
        <fullName evidence="2">histidine kinase</fullName>
        <ecNumber evidence="2">2.7.13.3</ecNumber>
    </recommendedName>
</protein>
<dbReference type="SMART" id="SM00065">
    <property type="entry name" value="GAF"/>
    <property type="match status" value="1"/>
</dbReference>
<dbReference type="PROSITE" id="PS50110">
    <property type="entry name" value="RESPONSE_REGULATORY"/>
    <property type="match status" value="1"/>
</dbReference>
<evidence type="ECO:0000256" key="5">
    <source>
        <dbReference type="ARBA" id="ARBA00022777"/>
    </source>
</evidence>
<evidence type="ECO:0000259" key="9">
    <source>
        <dbReference type="PROSITE" id="PS50110"/>
    </source>
</evidence>
<evidence type="ECO:0000313" key="10">
    <source>
        <dbReference type="EMBL" id="MDR5900363.1"/>
    </source>
</evidence>
<dbReference type="PANTHER" id="PTHR43047:SF72">
    <property type="entry name" value="OSMOSENSING HISTIDINE PROTEIN KINASE SLN1"/>
    <property type="match status" value="1"/>
</dbReference>
<dbReference type="EMBL" id="JARWAN010000039">
    <property type="protein sequence ID" value="MDR5900363.1"/>
    <property type="molecule type" value="Genomic_DNA"/>
</dbReference>
<feature type="domain" description="Response regulatory" evidence="9">
    <location>
        <begin position="429"/>
        <end position="538"/>
    </location>
</feature>
<dbReference type="InterPro" id="IPR005467">
    <property type="entry name" value="His_kinase_dom"/>
</dbReference>
<dbReference type="SUPFAM" id="SSF55874">
    <property type="entry name" value="ATPase domain of HSP90 chaperone/DNA topoisomerase II/histidine kinase"/>
    <property type="match status" value="1"/>
</dbReference>
<evidence type="ECO:0000256" key="7">
    <source>
        <dbReference type="SAM" id="MobiDB-lite"/>
    </source>
</evidence>
<dbReference type="SMART" id="SM00387">
    <property type="entry name" value="HATPase_c"/>
    <property type="match status" value="1"/>
</dbReference>
<keyword evidence="10" id="KW-0067">ATP-binding</keyword>
<dbReference type="RefSeq" id="WP_309657238.1">
    <property type="nucleotide sequence ID" value="NZ_JARWAN010000039.1"/>
</dbReference>
<comment type="caution">
    <text evidence="10">The sequence shown here is derived from an EMBL/GenBank/DDBJ whole genome shotgun (WGS) entry which is preliminary data.</text>
</comment>
<dbReference type="CDD" id="cd00082">
    <property type="entry name" value="HisKA"/>
    <property type="match status" value="1"/>
</dbReference>
<dbReference type="PROSITE" id="PS50109">
    <property type="entry name" value="HIS_KIN"/>
    <property type="match status" value="1"/>
</dbReference>
<dbReference type="InterPro" id="IPR011006">
    <property type="entry name" value="CheY-like_superfamily"/>
</dbReference>
<dbReference type="EC" id="2.7.13.3" evidence="2"/>
<dbReference type="InterPro" id="IPR036097">
    <property type="entry name" value="HisK_dim/P_sf"/>
</dbReference>
<organism evidence="10 11">
    <name type="scientific">Vreelandella vilamensis</name>
    <dbReference type="NCBI Taxonomy" id="531309"/>
    <lineage>
        <taxon>Bacteria</taxon>
        <taxon>Pseudomonadati</taxon>
        <taxon>Pseudomonadota</taxon>
        <taxon>Gammaproteobacteria</taxon>
        <taxon>Oceanospirillales</taxon>
        <taxon>Halomonadaceae</taxon>
        <taxon>Vreelandella</taxon>
    </lineage>
</organism>
<dbReference type="SUPFAM" id="SSF52172">
    <property type="entry name" value="CheY-like"/>
    <property type="match status" value="1"/>
</dbReference>
<dbReference type="InterPro" id="IPR029016">
    <property type="entry name" value="GAF-like_dom_sf"/>
</dbReference>
<evidence type="ECO:0000259" key="8">
    <source>
        <dbReference type="PROSITE" id="PS50109"/>
    </source>
</evidence>
<dbReference type="Pfam" id="PF01590">
    <property type="entry name" value="GAF"/>
    <property type="match status" value="1"/>
</dbReference>
<reference evidence="10 11" key="1">
    <citation type="submission" date="2023-04" db="EMBL/GenBank/DDBJ databases">
        <title>A long-awaited taxogenomic arrangement of the family Halomonadaceae.</title>
        <authorList>
            <person name="De La Haba R."/>
            <person name="Chuvochina M."/>
            <person name="Wittouck S."/>
            <person name="Arahal D.R."/>
            <person name="Sanchez-Porro C."/>
            <person name="Hugenholtz P."/>
            <person name="Ventosa A."/>
        </authorList>
    </citation>
    <scope>NUCLEOTIDE SEQUENCE [LARGE SCALE GENOMIC DNA]</scope>
    <source>
        <strain evidence="10 11">DSM 21020</strain>
    </source>
</reference>
<keyword evidence="4" id="KW-0808">Transferase</keyword>
<dbReference type="SUPFAM" id="SSF47384">
    <property type="entry name" value="Homodimeric domain of signal transducing histidine kinase"/>
    <property type="match status" value="1"/>
</dbReference>
<accession>A0ABU1H7T8</accession>
<dbReference type="Gene3D" id="3.40.50.2300">
    <property type="match status" value="1"/>
</dbReference>
<keyword evidence="10" id="KW-0547">Nucleotide-binding</keyword>
<comment type="catalytic activity">
    <reaction evidence="1">
        <text>ATP + protein L-histidine = ADP + protein N-phospho-L-histidine.</text>
        <dbReference type="EC" id="2.7.13.3"/>
    </reaction>
</comment>
<evidence type="ECO:0000256" key="3">
    <source>
        <dbReference type="ARBA" id="ARBA00022553"/>
    </source>
</evidence>
<feature type="modified residue" description="4-aspartylphosphate" evidence="6">
    <location>
        <position position="477"/>
    </location>
</feature>
<dbReference type="SMART" id="SM00388">
    <property type="entry name" value="HisKA"/>
    <property type="match status" value="1"/>
</dbReference>
<dbReference type="SUPFAM" id="SSF55781">
    <property type="entry name" value="GAF domain-like"/>
    <property type="match status" value="1"/>
</dbReference>
<dbReference type="PANTHER" id="PTHR43047">
    <property type="entry name" value="TWO-COMPONENT HISTIDINE PROTEIN KINASE"/>
    <property type="match status" value="1"/>
</dbReference>
<evidence type="ECO:0000313" key="11">
    <source>
        <dbReference type="Proteomes" id="UP001254564"/>
    </source>
</evidence>
<gene>
    <name evidence="10" type="ORF">QC823_15465</name>
</gene>
<dbReference type="InterPro" id="IPR001789">
    <property type="entry name" value="Sig_transdc_resp-reg_receiver"/>
</dbReference>
<dbReference type="Gene3D" id="1.10.287.130">
    <property type="match status" value="1"/>
</dbReference>
<proteinExistence type="predicted"/>
<feature type="region of interest" description="Disordered" evidence="7">
    <location>
        <begin position="535"/>
        <end position="554"/>
    </location>
</feature>
<evidence type="ECO:0000256" key="4">
    <source>
        <dbReference type="ARBA" id="ARBA00022679"/>
    </source>
</evidence>
<dbReference type="InterPro" id="IPR036890">
    <property type="entry name" value="HATPase_C_sf"/>
</dbReference>
<sequence length="554" mass="60126">MQPPNFPEDELERLAALHAQGLLDTSAEERFDRLTRIAQQALGVSTVLVSLIDSDRQWFKSRQGLAASETPRNISFCGHAILGRALFEVPNALEDTRFHDNPLVTGAPFIRFYAGMPLYTPSGYALGTLCLLDPTPRELDNSERQLLTDLAACVEAEINQQAIDQVRERAEQMKGEFVSMVSHELRTPLTSISGALGLVTSGVLGTFSAEANQMLAIAHSNSKRLTFLINDLLDMEKLSAGKMRFDLKPEPLAPLVYQAVEALATYGREREVAITIQEPVANATVTADAQRLQQVLANLLSNALKFSHAGGCVVLSAEHKGDVVEISVQDEGEGVPAAFQSRLFEKFAQAENIDTRTQGGTGLGLAISREIVERMGGEIGFHSVEGKGARFYFTLPVNAGSDTVSSHSAQPTTKATATKATTADKNDWQILVIEDDLDLPNVLKAQMGENATVEKASTLAEARALVGLERFDVIVLDIGMPDGSGWTLVPEIRAYQPKARIVVLTAQEVSMAEEIEVDEVLLKTRASPEALVAAIGRPLNNDRNNERNNPESPS</sequence>
<dbReference type="InterPro" id="IPR003661">
    <property type="entry name" value="HisK_dim/P_dom"/>
</dbReference>
<dbReference type="Pfam" id="PF02518">
    <property type="entry name" value="HATPase_c"/>
    <property type="match status" value="1"/>
</dbReference>
<evidence type="ECO:0000256" key="6">
    <source>
        <dbReference type="PROSITE-ProRule" id="PRU00169"/>
    </source>
</evidence>
<evidence type="ECO:0000256" key="1">
    <source>
        <dbReference type="ARBA" id="ARBA00000085"/>
    </source>
</evidence>
<dbReference type="GO" id="GO:0005524">
    <property type="term" value="F:ATP binding"/>
    <property type="evidence" value="ECO:0007669"/>
    <property type="project" value="UniProtKB-KW"/>
</dbReference>
<keyword evidence="5" id="KW-0418">Kinase</keyword>
<feature type="compositionally biased region" description="Basic and acidic residues" evidence="7">
    <location>
        <begin position="543"/>
        <end position="554"/>
    </location>
</feature>
<dbReference type="SMART" id="SM00448">
    <property type="entry name" value="REC"/>
    <property type="match status" value="1"/>
</dbReference>
<name>A0ABU1H7T8_9GAMM</name>
<feature type="domain" description="Histidine kinase" evidence="8">
    <location>
        <begin position="180"/>
        <end position="399"/>
    </location>
</feature>
<dbReference type="Gene3D" id="3.30.565.10">
    <property type="entry name" value="Histidine kinase-like ATPase, C-terminal domain"/>
    <property type="match status" value="1"/>
</dbReference>
<dbReference type="CDD" id="cd16922">
    <property type="entry name" value="HATPase_EvgS-ArcB-TorS-like"/>
    <property type="match status" value="1"/>
</dbReference>
<dbReference type="InterPro" id="IPR003594">
    <property type="entry name" value="HATPase_dom"/>
</dbReference>
<dbReference type="Pfam" id="PF00512">
    <property type="entry name" value="HisKA"/>
    <property type="match status" value="1"/>
</dbReference>
<dbReference type="Proteomes" id="UP001254564">
    <property type="component" value="Unassembled WGS sequence"/>
</dbReference>